<evidence type="ECO:0000313" key="2">
    <source>
        <dbReference type="EMBL" id="MBB5986771.1"/>
    </source>
</evidence>
<comment type="caution">
    <text evidence="2">The sequence shown here is derived from an EMBL/GenBank/DDBJ whole genome shotgun (WGS) entry which is preliminary data.</text>
</comment>
<dbReference type="RefSeq" id="WP_184154646.1">
    <property type="nucleotide sequence ID" value="NZ_JACHKA010000001.1"/>
</dbReference>
<reference evidence="2 3" key="1">
    <citation type="submission" date="2020-08" db="EMBL/GenBank/DDBJ databases">
        <title>Exploring microbial biodiversity for novel pathways involved in the catabolism of aromatic compounds derived from lignin.</title>
        <authorList>
            <person name="Elkins J."/>
        </authorList>
    </citation>
    <scope>NUCLEOTIDE SEQUENCE [LARGE SCALE GENOMIC DNA]</scope>
    <source>
        <strain evidence="2 3">B1D3A</strain>
    </source>
</reference>
<gene>
    <name evidence="2" type="ORF">HNP60_002745</name>
</gene>
<evidence type="ECO:0000313" key="3">
    <source>
        <dbReference type="Proteomes" id="UP001138540"/>
    </source>
</evidence>
<dbReference type="EMBL" id="JACHKA010000001">
    <property type="protein sequence ID" value="MBB5986771.1"/>
    <property type="molecule type" value="Genomic_DNA"/>
</dbReference>
<name>A0ABR6NHM6_9SPHN</name>
<sequence>MTDLAEEGRLHRIADAYRAAYAARDPSRAPIAATIRFSENSVALPFPDGTWDSISEELGPALTLVDTVQRSIGIFTAIRTLDVAGYLAIRLRLEGDEIIEAEHVFSTPRNLSGPPTPIGPVDEFRHDLDLAQPVADHERMDRSALIGIANGYFETLEQNDGAIRNTAFTEDCVRYENGKAYADVEKLFRLGRYRFNERVRDRDFVVVDEARGLVMARGFIDHKGILDDYVLTDGTAMKSIFREPHSWHLLELFKIKAGRITAVEATFIAVPYYMETPWAPAARWGSTTL</sequence>
<dbReference type="Pfam" id="PF26061">
    <property type="entry name" value="DUF8021"/>
    <property type="match status" value="1"/>
</dbReference>
<protein>
    <recommendedName>
        <fullName evidence="1">DUF8021 domain-containing protein</fullName>
    </recommendedName>
</protein>
<organism evidence="2 3">
    <name type="scientific">Sphingobium lignivorans</name>
    <dbReference type="NCBI Taxonomy" id="2735886"/>
    <lineage>
        <taxon>Bacteria</taxon>
        <taxon>Pseudomonadati</taxon>
        <taxon>Pseudomonadota</taxon>
        <taxon>Alphaproteobacteria</taxon>
        <taxon>Sphingomonadales</taxon>
        <taxon>Sphingomonadaceae</taxon>
        <taxon>Sphingobium</taxon>
    </lineage>
</organism>
<feature type="domain" description="DUF8021" evidence="1">
    <location>
        <begin position="138"/>
        <end position="267"/>
    </location>
</feature>
<proteinExistence type="predicted"/>
<keyword evidence="3" id="KW-1185">Reference proteome</keyword>
<evidence type="ECO:0000259" key="1">
    <source>
        <dbReference type="Pfam" id="PF26061"/>
    </source>
</evidence>
<accession>A0ABR6NHM6</accession>
<dbReference type="InterPro" id="IPR058334">
    <property type="entry name" value="DUF8021"/>
</dbReference>
<dbReference type="Proteomes" id="UP001138540">
    <property type="component" value="Unassembled WGS sequence"/>
</dbReference>